<reference evidence="2" key="1">
    <citation type="submission" date="2021-03" db="EMBL/GenBank/DDBJ databases">
        <authorList>
            <person name="Bekaert M."/>
        </authorList>
    </citation>
    <scope>NUCLEOTIDE SEQUENCE</scope>
</reference>
<feature type="domain" description="DUF4218" evidence="1">
    <location>
        <begin position="127"/>
        <end position="217"/>
    </location>
</feature>
<comment type="caution">
    <text evidence="2">The sequence shown here is derived from an EMBL/GenBank/DDBJ whole genome shotgun (WGS) entry which is preliminary data.</text>
</comment>
<accession>A0A8S3Q9J0</accession>
<evidence type="ECO:0000313" key="2">
    <source>
        <dbReference type="EMBL" id="CAG2193330.1"/>
    </source>
</evidence>
<dbReference type="EMBL" id="CAJPWZ010000459">
    <property type="protein sequence ID" value="CAG2193330.1"/>
    <property type="molecule type" value="Genomic_DNA"/>
</dbReference>
<dbReference type="AlphaFoldDB" id="A0A8S3Q9J0"/>
<dbReference type="Pfam" id="PF13960">
    <property type="entry name" value="DUF4218"/>
    <property type="match status" value="1"/>
</dbReference>
<dbReference type="PANTHER" id="PTHR46579">
    <property type="entry name" value="F5/8 TYPE C DOMAIN-CONTAINING PROTEIN-RELATED"/>
    <property type="match status" value="1"/>
</dbReference>
<name>A0A8S3Q9J0_MYTED</name>
<gene>
    <name evidence="2" type="ORF">MEDL_8286</name>
</gene>
<dbReference type="InterPro" id="IPR025452">
    <property type="entry name" value="DUF4218"/>
</dbReference>
<keyword evidence="3" id="KW-1185">Reference proteome</keyword>
<organism evidence="2 3">
    <name type="scientific">Mytilus edulis</name>
    <name type="common">Blue mussel</name>
    <dbReference type="NCBI Taxonomy" id="6550"/>
    <lineage>
        <taxon>Eukaryota</taxon>
        <taxon>Metazoa</taxon>
        <taxon>Spiralia</taxon>
        <taxon>Lophotrochozoa</taxon>
        <taxon>Mollusca</taxon>
        <taxon>Bivalvia</taxon>
        <taxon>Autobranchia</taxon>
        <taxon>Pteriomorphia</taxon>
        <taxon>Mytilida</taxon>
        <taxon>Mytiloidea</taxon>
        <taxon>Mytilidae</taxon>
        <taxon>Mytilinae</taxon>
        <taxon>Mytilus</taxon>
    </lineage>
</organism>
<sequence length="243" mass="27051">MAPPPISQQLPSPGSVFMSERRIVLTAQPPPLLVQTQNGPPPQMLGPPHMAPDVTQLVTTMPPEVQVVTQSTLIPTGSPWNTSPNMPSSLAGQFVTSGAALWCLRGLLPTKQETTLGKLFNVIELLTSESYHENELEYIIESTSEAVSLVERDFPIALQTITTHLLHHIPEGFANFGPLYGRWLFPFERVNSWITRQALNKNKIEATIMETYAVSICHIRQLYHIYSYIYISVSTPDLYSSPP</sequence>
<dbReference type="OrthoDB" id="397265at2759"/>
<proteinExistence type="predicted"/>
<evidence type="ECO:0000313" key="3">
    <source>
        <dbReference type="Proteomes" id="UP000683360"/>
    </source>
</evidence>
<dbReference type="PANTHER" id="PTHR46579:SF1">
    <property type="entry name" value="F5_8 TYPE C DOMAIN-CONTAINING PROTEIN"/>
    <property type="match status" value="1"/>
</dbReference>
<evidence type="ECO:0000259" key="1">
    <source>
        <dbReference type="Pfam" id="PF13960"/>
    </source>
</evidence>
<protein>
    <recommendedName>
        <fullName evidence="1">DUF4218 domain-containing protein</fullName>
    </recommendedName>
</protein>
<dbReference type="Proteomes" id="UP000683360">
    <property type="component" value="Unassembled WGS sequence"/>
</dbReference>